<dbReference type="Proteomes" id="UP001494588">
    <property type="component" value="Unassembled WGS sequence"/>
</dbReference>
<dbReference type="EMBL" id="JAZHGC010000026">
    <property type="protein sequence ID" value="MEM5289557.1"/>
    <property type="molecule type" value="Genomic_DNA"/>
</dbReference>
<keyword evidence="3" id="KW-1185">Reference proteome</keyword>
<gene>
    <name evidence="2" type="ORF">V4C55_27925</name>
</gene>
<name>A0ABU9QJ96_9BURK</name>
<organism evidence="2 3">
    <name type="scientific">Paraburkholderia sabiae</name>
    <dbReference type="NCBI Taxonomy" id="273251"/>
    <lineage>
        <taxon>Bacteria</taxon>
        <taxon>Pseudomonadati</taxon>
        <taxon>Pseudomonadota</taxon>
        <taxon>Betaproteobacteria</taxon>
        <taxon>Burkholderiales</taxon>
        <taxon>Burkholderiaceae</taxon>
        <taxon>Paraburkholderia</taxon>
    </lineage>
</organism>
<proteinExistence type="predicted"/>
<comment type="caution">
    <text evidence="2">The sequence shown here is derived from an EMBL/GenBank/DDBJ whole genome shotgun (WGS) entry which is preliminary data.</text>
</comment>
<evidence type="ECO:0000313" key="3">
    <source>
        <dbReference type="Proteomes" id="UP001494588"/>
    </source>
</evidence>
<reference evidence="2 3" key="1">
    <citation type="submission" date="2024-01" db="EMBL/GenBank/DDBJ databases">
        <title>The diversity of rhizobia nodulating Mimosa spp. in eleven states of Brazil covering several biomes is determined by host plant, location, and edaphic factors.</title>
        <authorList>
            <person name="Rouws L."/>
            <person name="Barauna A."/>
            <person name="Beukes C."/>
            <person name="De Faria S.M."/>
            <person name="Gross E."/>
            <person name="Dos Reis Junior F.B."/>
            <person name="Simon M."/>
            <person name="Maluk M."/>
            <person name="Odee D.W."/>
            <person name="Kenicer G."/>
            <person name="Young J.P.W."/>
            <person name="Reis V.M."/>
            <person name="Zilli J."/>
            <person name="James E.K."/>
        </authorList>
    </citation>
    <scope>NUCLEOTIDE SEQUENCE [LARGE SCALE GENOMIC DNA]</scope>
    <source>
        <strain evidence="2 3">JPY77</strain>
    </source>
</reference>
<accession>A0ABU9QJ96</accession>
<sequence>MSHLQAQANYRPWPYAPRPFQDEAFGSWFGRVASRYRMTVEMAWEINGLGQLPALTNVGWILFAPLDNTALDKLAALARVEAKTIGSIQTPVSWMVARRRLPFCFRCLVLNPMDVSAPYWKRAWLNPDITDCCEHGEQLETAPPSVLRRAGNTEQLISNVGKYRRRMEKRQARRGR</sequence>
<dbReference type="RefSeq" id="WP_201657532.1">
    <property type="nucleotide sequence ID" value="NZ_CAJHCS010000028.1"/>
</dbReference>
<protein>
    <submittedName>
        <fullName evidence="2">TniQ family protein</fullName>
    </submittedName>
</protein>
<evidence type="ECO:0000259" key="1">
    <source>
        <dbReference type="Pfam" id="PF06527"/>
    </source>
</evidence>
<dbReference type="InterPro" id="IPR009492">
    <property type="entry name" value="TniQ"/>
</dbReference>
<dbReference type="Pfam" id="PF06527">
    <property type="entry name" value="TniQ"/>
    <property type="match status" value="1"/>
</dbReference>
<feature type="domain" description="TniQ" evidence="1">
    <location>
        <begin position="14"/>
        <end position="139"/>
    </location>
</feature>
<evidence type="ECO:0000313" key="2">
    <source>
        <dbReference type="EMBL" id="MEM5289557.1"/>
    </source>
</evidence>